<protein>
    <submittedName>
        <fullName evidence="1">Uncharacterized protein</fullName>
    </submittedName>
</protein>
<dbReference type="EMBL" id="AP022314">
    <property type="protein sequence ID" value="BBU22846.1"/>
    <property type="molecule type" value="Genomic_DNA"/>
</dbReference>
<sequence>MSDGAPGMPTIGPCGCSAIWLDRTLCGFSARPAISRAEAKFNAGYKVSPTRTYSAPESRSAMIGDSPI</sequence>
<dbReference type="AlphaFoldDB" id="A0AAD1H0Y0"/>
<reference evidence="1 2" key="1">
    <citation type="submission" date="2019-12" db="EMBL/GenBank/DDBJ databases">
        <title>Complete genome sequence of Mycolicibacterium xenopi str. JCM15661T.</title>
        <authorList>
            <person name="Yoshida M."/>
            <person name="Fukano H."/>
            <person name="Asakura T."/>
            <person name="Hoshino Y."/>
        </authorList>
    </citation>
    <scope>NUCLEOTIDE SEQUENCE [LARGE SCALE GENOMIC DNA]</scope>
    <source>
        <strain evidence="1 2">JCM 15661T</strain>
    </source>
</reference>
<name>A0AAD1H0Y0_MYCXE</name>
<dbReference type="KEGG" id="mxe:MYXE_26360"/>
<evidence type="ECO:0000313" key="2">
    <source>
        <dbReference type="Proteomes" id="UP000464624"/>
    </source>
</evidence>
<organism evidence="1 2">
    <name type="scientific">Mycobacterium xenopi</name>
    <dbReference type="NCBI Taxonomy" id="1789"/>
    <lineage>
        <taxon>Bacteria</taxon>
        <taxon>Bacillati</taxon>
        <taxon>Actinomycetota</taxon>
        <taxon>Actinomycetes</taxon>
        <taxon>Mycobacteriales</taxon>
        <taxon>Mycobacteriaceae</taxon>
        <taxon>Mycobacterium</taxon>
    </lineage>
</organism>
<evidence type="ECO:0000313" key="1">
    <source>
        <dbReference type="EMBL" id="BBU22846.1"/>
    </source>
</evidence>
<accession>A0AAD1H0Y0</accession>
<dbReference type="Proteomes" id="UP000464624">
    <property type="component" value="Chromosome"/>
</dbReference>
<proteinExistence type="predicted"/>
<gene>
    <name evidence="1" type="ORF">MYXE_26360</name>
</gene>